<dbReference type="PANTHER" id="PTHR19957:SF3">
    <property type="entry name" value="SYNTAXIN-5"/>
    <property type="match status" value="1"/>
</dbReference>
<keyword evidence="2" id="KW-0813">Transport</keyword>
<evidence type="ECO:0000256" key="1">
    <source>
        <dbReference type="ARBA" id="ARBA00004211"/>
    </source>
</evidence>
<reference evidence="10" key="1">
    <citation type="journal article" date="2021" name="Sci. Rep.">
        <title>Diploid genomic architecture of Nitzschia inconspicua, an elite biomass production diatom.</title>
        <authorList>
            <person name="Oliver A."/>
            <person name="Podell S."/>
            <person name="Pinowska A."/>
            <person name="Traller J.C."/>
            <person name="Smith S.R."/>
            <person name="McClure R."/>
            <person name="Beliaev A."/>
            <person name="Bohutskyi P."/>
            <person name="Hill E.A."/>
            <person name="Rabines A."/>
            <person name="Zheng H."/>
            <person name="Allen L.Z."/>
            <person name="Kuo A."/>
            <person name="Grigoriev I.V."/>
            <person name="Allen A.E."/>
            <person name="Hazlebeck D."/>
            <person name="Allen E.E."/>
        </authorList>
    </citation>
    <scope>NUCLEOTIDE SEQUENCE</scope>
    <source>
        <strain evidence="10">Hildebrandi</strain>
    </source>
</reference>
<dbReference type="Proteomes" id="UP000693970">
    <property type="component" value="Unassembled WGS sequence"/>
</dbReference>
<keyword evidence="6 8" id="KW-0472">Membrane</keyword>
<feature type="region of interest" description="Disordered" evidence="7">
    <location>
        <begin position="250"/>
        <end position="276"/>
    </location>
</feature>
<dbReference type="EMBL" id="JAGRRH010000018">
    <property type="protein sequence ID" value="KAG7350264.1"/>
    <property type="molecule type" value="Genomic_DNA"/>
</dbReference>
<feature type="transmembrane region" description="Helical" evidence="8">
    <location>
        <begin position="377"/>
        <end position="396"/>
    </location>
</feature>
<evidence type="ECO:0000256" key="7">
    <source>
        <dbReference type="SAM" id="MobiDB-lite"/>
    </source>
</evidence>
<evidence type="ECO:0000256" key="5">
    <source>
        <dbReference type="ARBA" id="ARBA00023054"/>
    </source>
</evidence>
<sequence length="397" mass="44117">MAEDRTSEFLALVRSLPEGSQPTQIEVPSTLTSGNVSGRYNNNRSNNNNSNNNNNNDSSYAQLRDFHTTAAGISRDIAATSSMLKDLTQLVKQKSLFQDDTAKVNDLVVHIKASIENLNGRLDAAGRQIAQQKRTLGKNSQPAQEATNMVGQLQEEFGQAAAGFKTILQQRTNLLKETTDRKRDIYGAQEDVPVLNLENRPPVYNYDQPTGTALTGFPTLDLTSGMTAGEPTGSQLPRPHGVANYETSSSMRLRHSSTSDSMPTFSGSTSSYYGRQNSTPLTPWDIQRMEQESGQDQLMQLIPDQDYLRERADAMEQVESNIVELGTIFNRLAVMVNEHKDMVQRVEDNVDEANSMINLSLNTLTDTLTNLQTNRALFFKVFSILVVFIISFIIFFA</sequence>
<accession>A0A9K3PMB7</accession>
<feature type="domain" description="T-SNARE coiled-coil homology" evidence="9">
    <location>
        <begin position="305"/>
        <end position="367"/>
    </location>
</feature>
<keyword evidence="5" id="KW-0175">Coiled coil</keyword>
<comment type="subcellular location">
    <subcellularLocation>
        <location evidence="1">Membrane</location>
        <topology evidence="1">Single-pass type IV membrane protein</topology>
    </subcellularLocation>
</comment>
<protein>
    <submittedName>
        <fullName evidence="10">Syntaxin</fullName>
    </submittedName>
</protein>
<dbReference type="SMART" id="SM00397">
    <property type="entry name" value="t_SNARE"/>
    <property type="match status" value="1"/>
</dbReference>
<dbReference type="PROSITE" id="PS50192">
    <property type="entry name" value="T_SNARE"/>
    <property type="match status" value="1"/>
</dbReference>
<feature type="compositionally biased region" description="Low complexity" evidence="7">
    <location>
        <begin position="33"/>
        <end position="59"/>
    </location>
</feature>
<dbReference type="GO" id="GO:0006886">
    <property type="term" value="P:intracellular protein transport"/>
    <property type="evidence" value="ECO:0007669"/>
    <property type="project" value="TreeGrafter"/>
</dbReference>
<organism evidence="10 11">
    <name type="scientific">Nitzschia inconspicua</name>
    <dbReference type="NCBI Taxonomy" id="303405"/>
    <lineage>
        <taxon>Eukaryota</taxon>
        <taxon>Sar</taxon>
        <taxon>Stramenopiles</taxon>
        <taxon>Ochrophyta</taxon>
        <taxon>Bacillariophyta</taxon>
        <taxon>Bacillariophyceae</taxon>
        <taxon>Bacillariophycidae</taxon>
        <taxon>Bacillariales</taxon>
        <taxon>Bacillariaceae</taxon>
        <taxon>Nitzschia</taxon>
    </lineage>
</organism>
<feature type="compositionally biased region" description="Low complexity" evidence="7">
    <location>
        <begin position="250"/>
        <end position="261"/>
    </location>
</feature>
<dbReference type="GO" id="GO:0048278">
    <property type="term" value="P:vesicle docking"/>
    <property type="evidence" value="ECO:0007669"/>
    <property type="project" value="TreeGrafter"/>
</dbReference>
<keyword evidence="4 8" id="KW-1133">Transmembrane helix</keyword>
<dbReference type="GO" id="GO:0005484">
    <property type="term" value="F:SNAP receptor activity"/>
    <property type="evidence" value="ECO:0007669"/>
    <property type="project" value="TreeGrafter"/>
</dbReference>
<dbReference type="GO" id="GO:0000149">
    <property type="term" value="F:SNARE binding"/>
    <property type="evidence" value="ECO:0007669"/>
    <property type="project" value="TreeGrafter"/>
</dbReference>
<dbReference type="InterPro" id="IPR045242">
    <property type="entry name" value="Syntaxin"/>
</dbReference>
<dbReference type="CDD" id="cd15844">
    <property type="entry name" value="SNARE_syntaxin5"/>
    <property type="match status" value="1"/>
</dbReference>
<comment type="caution">
    <text evidence="10">The sequence shown here is derived from an EMBL/GenBank/DDBJ whole genome shotgun (WGS) entry which is preliminary data.</text>
</comment>
<gene>
    <name evidence="10" type="ORF">IV203_009624</name>
</gene>
<keyword evidence="11" id="KW-1185">Reference proteome</keyword>
<dbReference type="GO" id="GO:0000139">
    <property type="term" value="C:Golgi membrane"/>
    <property type="evidence" value="ECO:0007669"/>
    <property type="project" value="TreeGrafter"/>
</dbReference>
<dbReference type="GO" id="GO:0006906">
    <property type="term" value="P:vesicle fusion"/>
    <property type="evidence" value="ECO:0007669"/>
    <property type="project" value="TreeGrafter"/>
</dbReference>
<dbReference type="PANTHER" id="PTHR19957">
    <property type="entry name" value="SYNTAXIN"/>
    <property type="match status" value="1"/>
</dbReference>
<evidence type="ECO:0000256" key="3">
    <source>
        <dbReference type="ARBA" id="ARBA00022692"/>
    </source>
</evidence>
<name>A0A9K3PMB7_9STRA</name>
<dbReference type="GO" id="GO:0006888">
    <property type="term" value="P:endoplasmic reticulum to Golgi vesicle-mediated transport"/>
    <property type="evidence" value="ECO:0007669"/>
    <property type="project" value="TreeGrafter"/>
</dbReference>
<dbReference type="AlphaFoldDB" id="A0A9K3PMB7"/>
<dbReference type="GO" id="GO:0031201">
    <property type="term" value="C:SNARE complex"/>
    <property type="evidence" value="ECO:0007669"/>
    <property type="project" value="TreeGrafter"/>
</dbReference>
<evidence type="ECO:0000256" key="6">
    <source>
        <dbReference type="ARBA" id="ARBA00023136"/>
    </source>
</evidence>
<evidence type="ECO:0000256" key="2">
    <source>
        <dbReference type="ARBA" id="ARBA00022448"/>
    </source>
</evidence>
<evidence type="ECO:0000313" key="10">
    <source>
        <dbReference type="EMBL" id="KAG7350264.1"/>
    </source>
</evidence>
<evidence type="ECO:0000259" key="9">
    <source>
        <dbReference type="PROSITE" id="PS50192"/>
    </source>
</evidence>
<reference evidence="10" key="2">
    <citation type="submission" date="2021-04" db="EMBL/GenBank/DDBJ databases">
        <authorList>
            <person name="Podell S."/>
        </authorList>
    </citation>
    <scope>NUCLEOTIDE SEQUENCE</scope>
    <source>
        <strain evidence="10">Hildebrandi</strain>
    </source>
</reference>
<feature type="compositionally biased region" description="Polar residues" evidence="7">
    <location>
        <begin position="262"/>
        <end position="276"/>
    </location>
</feature>
<dbReference type="OrthoDB" id="421009at2759"/>
<feature type="region of interest" description="Disordered" evidence="7">
    <location>
        <begin position="19"/>
        <end position="59"/>
    </location>
</feature>
<proteinExistence type="predicted"/>
<evidence type="ECO:0000256" key="8">
    <source>
        <dbReference type="SAM" id="Phobius"/>
    </source>
</evidence>
<evidence type="ECO:0000313" key="11">
    <source>
        <dbReference type="Proteomes" id="UP000693970"/>
    </source>
</evidence>
<keyword evidence="3 8" id="KW-0812">Transmembrane</keyword>
<feature type="compositionally biased region" description="Polar residues" evidence="7">
    <location>
        <begin position="19"/>
        <end position="32"/>
    </location>
</feature>
<dbReference type="InterPro" id="IPR000727">
    <property type="entry name" value="T_SNARE_dom"/>
</dbReference>
<evidence type="ECO:0000256" key="4">
    <source>
        <dbReference type="ARBA" id="ARBA00022989"/>
    </source>
</evidence>